<dbReference type="SUPFAM" id="SSF53850">
    <property type="entry name" value="Periplasmic binding protein-like II"/>
    <property type="match status" value="1"/>
</dbReference>
<protein>
    <submittedName>
        <fullName evidence="3">Transporter substrate-binding domain-containing protein</fullName>
    </submittedName>
</protein>
<comment type="caution">
    <text evidence="3">The sequence shown here is derived from an EMBL/GenBank/DDBJ whole genome shotgun (WGS) entry which is preliminary data.</text>
</comment>
<proteinExistence type="inferred from homology"/>
<keyword evidence="4" id="KW-1185">Reference proteome</keyword>
<dbReference type="EMBL" id="JAPTGG010000006">
    <property type="protein sequence ID" value="MCZ0865329.1"/>
    <property type="molecule type" value="Genomic_DNA"/>
</dbReference>
<feature type="chain" id="PRO_5039952833" evidence="2">
    <location>
        <begin position="37"/>
        <end position="282"/>
    </location>
</feature>
<comment type="similarity">
    <text evidence="1">Belongs to the bacterial solute-binding protein 3 family.</text>
</comment>
<evidence type="ECO:0000313" key="4">
    <source>
        <dbReference type="Proteomes" id="UP001069090"/>
    </source>
</evidence>
<dbReference type="PANTHER" id="PTHR35936">
    <property type="entry name" value="MEMBRANE-BOUND LYTIC MUREIN TRANSGLYCOSYLASE F"/>
    <property type="match status" value="1"/>
</dbReference>
<evidence type="ECO:0000313" key="3">
    <source>
        <dbReference type="EMBL" id="MCZ0865329.1"/>
    </source>
</evidence>
<feature type="signal peptide" evidence="2">
    <location>
        <begin position="1"/>
        <end position="36"/>
    </location>
</feature>
<organism evidence="3 4">
    <name type="scientific">Dasania phycosphaerae</name>
    <dbReference type="NCBI Taxonomy" id="2950436"/>
    <lineage>
        <taxon>Bacteria</taxon>
        <taxon>Pseudomonadati</taxon>
        <taxon>Pseudomonadota</taxon>
        <taxon>Gammaproteobacteria</taxon>
        <taxon>Cellvibrionales</taxon>
        <taxon>Spongiibacteraceae</taxon>
        <taxon>Dasania</taxon>
    </lineage>
</organism>
<name>A0A9J6RLY8_9GAMM</name>
<accession>A0A9J6RLY8</accession>
<dbReference type="RefSeq" id="WP_258331475.1">
    <property type="nucleotide sequence ID" value="NZ_JAPTGG010000006.1"/>
</dbReference>
<sequence length="282" mass="32193">MYTVISKQLTKALLAPRLLQAMLLSLLMAASAWVLAHDSSKQKDTLYVVSERWPGYSNADGSGLYFELLKAVFEPAGVAVNIRIHPILRGIASLHSGEHADVMLADWGRQHLAKSPQYQLERIIFPHYPIFVEYVEAVFAPESTLSWQQLKADSSKRLAWLRGYNYDIHLGLEQHPVTLLNSGEQGFKMLIKGKIDCYLNDRSDLDVLVDTDVAKAVAWRKELVATRKLYPLFHNDPRGQRFSDIYDRRMAAMQKSGELQRLYQRFGKDYQQVLADEIDPVN</sequence>
<keyword evidence="2" id="KW-0732">Signal</keyword>
<dbReference type="PANTHER" id="PTHR35936:SF6">
    <property type="entry name" value="AMINO ACID ABC TRANSPORTER SUBSTRATE-BINDING PAAT FAMILY PROTEIN"/>
    <property type="match status" value="1"/>
</dbReference>
<dbReference type="Proteomes" id="UP001069090">
    <property type="component" value="Unassembled WGS sequence"/>
</dbReference>
<gene>
    <name evidence="3" type="ORF">O0V09_08965</name>
</gene>
<evidence type="ECO:0000256" key="2">
    <source>
        <dbReference type="SAM" id="SignalP"/>
    </source>
</evidence>
<reference evidence="3 4" key="1">
    <citation type="submission" date="2022-12" db="EMBL/GenBank/DDBJ databases">
        <title>Dasania phycosphaerae sp. nov., isolated from particulate material of the south coast of Korea.</title>
        <authorList>
            <person name="Jiang Y."/>
        </authorList>
    </citation>
    <scope>NUCLEOTIDE SEQUENCE [LARGE SCALE GENOMIC DNA]</scope>
    <source>
        <strain evidence="3 4">GY-19</strain>
    </source>
</reference>
<dbReference type="AlphaFoldDB" id="A0A9J6RLY8"/>
<evidence type="ECO:0000256" key="1">
    <source>
        <dbReference type="ARBA" id="ARBA00010333"/>
    </source>
</evidence>
<dbReference type="Gene3D" id="3.40.190.10">
    <property type="entry name" value="Periplasmic binding protein-like II"/>
    <property type="match status" value="2"/>
</dbReference>